<dbReference type="OrthoDB" id="7306352at2"/>
<protein>
    <submittedName>
        <fullName evidence="1">Uncharacterized protein</fullName>
    </submittedName>
</protein>
<gene>
    <name evidence="1" type="ORF">EJ913_03245</name>
</gene>
<evidence type="ECO:0000313" key="1">
    <source>
        <dbReference type="EMBL" id="RUQ74900.1"/>
    </source>
</evidence>
<dbReference type="EMBL" id="RZIJ01000002">
    <property type="protein sequence ID" value="RUQ74900.1"/>
    <property type="molecule type" value="Genomic_DNA"/>
</dbReference>
<organism evidence="1 2">
    <name type="scientific">Azospirillum doebereinerae</name>
    <dbReference type="NCBI Taxonomy" id="92933"/>
    <lineage>
        <taxon>Bacteria</taxon>
        <taxon>Pseudomonadati</taxon>
        <taxon>Pseudomonadota</taxon>
        <taxon>Alphaproteobacteria</taxon>
        <taxon>Rhodospirillales</taxon>
        <taxon>Azospirillaceae</taxon>
        <taxon>Azospirillum</taxon>
    </lineage>
</organism>
<comment type="caution">
    <text evidence="1">The sequence shown here is derived from an EMBL/GenBank/DDBJ whole genome shotgun (WGS) entry which is preliminary data.</text>
</comment>
<proteinExistence type="predicted"/>
<evidence type="ECO:0000313" key="2">
    <source>
        <dbReference type="Proteomes" id="UP000280346"/>
    </source>
</evidence>
<accession>A0A3S0XDF6</accession>
<reference evidence="1 2" key="1">
    <citation type="submission" date="2018-12" db="EMBL/GenBank/DDBJ databases">
        <authorList>
            <person name="Yang Y."/>
        </authorList>
    </citation>
    <scope>NUCLEOTIDE SEQUENCE [LARGE SCALE GENOMIC DNA]</scope>
    <source>
        <strain evidence="1 2">GSF71</strain>
    </source>
</reference>
<dbReference type="AlphaFoldDB" id="A0A3S0XDF6"/>
<name>A0A3S0XDF6_9PROT</name>
<dbReference type="Proteomes" id="UP000280346">
    <property type="component" value="Unassembled WGS sequence"/>
</dbReference>
<dbReference type="RefSeq" id="WP_126994754.1">
    <property type="nucleotide sequence ID" value="NZ_CP173190.1"/>
</dbReference>
<keyword evidence="2" id="KW-1185">Reference proteome</keyword>
<sequence length="78" mass="8411">MRHLQPIESTGADPVPSVAIAARTAPLDIDAVADRYGWTTAMARWWVSCAASTVGTKPEAVIAFLDRTVGGVTMIRRR</sequence>